<dbReference type="EMBL" id="KN831983">
    <property type="protein sequence ID" value="KIO02219.1"/>
    <property type="molecule type" value="Genomic_DNA"/>
</dbReference>
<organism evidence="1 2">
    <name type="scientific">Pisolithus tinctorius Marx 270</name>
    <dbReference type="NCBI Taxonomy" id="870435"/>
    <lineage>
        <taxon>Eukaryota</taxon>
        <taxon>Fungi</taxon>
        <taxon>Dikarya</taxon>
        <taxon>Basidiomycota</taxon>
        <taxon>Agaricomycotina</taxon>
        <taxon>Agaricomycetes</taxon>
        <taxon>Agaricomycetidae</taxon>
        <taxon>Boletales</taxon>
        <taxon>Sclerodermatineae</taxon>
        <taxon>Pisolithaceae</taxon>
        <taxon>Pisolithus</taxon>
    </lineage>
</organism>
<dbReference type="InParanoid" id="A0A0C3P4M0"/>
<name>A0A0C3P4M0_PISTI</name>
<protein>
    <submittedName>
        <fullName evidence="1">Uncharacterized protein</fullName>
    </submittedName>
</protein>
<dbReference type="HOGENOM" id="CLU_165630_1_0_1"/>
<gene>
    <name evidence="1" type="ORF">M404DRAFT_148554</name>
</gene>
<sequence>MVNNDFLFPAIGVNGVLQPGKLLSHDMVQKWIDEGVAGAGIPRTFSMHCYCWGGAQYRFMYAPVGQ</sequence>
<dbReference type="Proteomes" id="UP000054217">
    <property type="component" value="Unassembled WGS sequence"/>
</dbReference>
<reference evidence="2" key="2">
    <citation type="submission" date="2015-01" db="EMBL/GenBank/DDBJ databases">
        <title>Evolutionary Origins and Diversification of the Mycorrhizal Mutualists.</title>
        <authorList>
            <consortium name="DOE Joint Genome Institute"/>
            <consortium name="Mycorrhizal Genomics Consortium"/>
            <person name="Kohler A."/>
            <person name="Kuo A."/>
            <person name="Nagy L.G."/>
            <person name="Floudas D."/>
            <person name="Copeland A."/>
            <person name="Barry K.W."/>
            <person name="Cichocki N."/>
            <person name="Veneault-Fourrey C."/>
            <person name="LaButti K."/>
            <person name="Lindquist E.A."/>
            <person name="Lipzen A."/>
            <person name="Lundell T."/>
            <person name="Morin E."/>
            <person name="Murat C."/>
            <person name="Riley R."/>
            <person name="Ohm R."/>
            <person name="Sun H."/>
            <person name="Tunlid A."/>
            <person name="Henrissat B."/>
            <person name="Grigoriev I.V."/>
            <person name="Hibbett D.S."/>
            <person name="Martin F."/>
        </authorList>
    </citation>
    <scope>NUCLEOTIDE SEQUENCE [LARGE SCALE GENOMIC DNA]</scope>
    <source>
        <strain evidence="2">Marx 270</strain>
    </source>
</reference>
<dbReference type="AlphaFoldDB" id="A0A0C3P4M0"/>
<proteinExistence type="predicted"/>
<dbReference type="OrthoDB" id="164951at2759"/>
<dbReference type="STRING" id="870435.A0A0C3P4M0"/>
<evidence type="ECO:0000313" key="2">
    <source>
        <dbReference type="Proteomes" id="UP000054217"/>
    </source>
</evidence>
<keyword evidence="2" id="KW-1185">Reference proteome</keyword>
<reference evidence="1 2" key="1">
    <citation type="submission" date="2014-04" db="EMBL/GenBank/DDBJ databases">
        <authorList>
            <consortium name="DOE Joint Genome Institute"/>
            <person name="Kuo A."/>
            <person name="Kohler A."/>
            <person name="Costa M.D."/>
            <person name="Nagy L.G."/>
            <person name="Floudas D."/>
            <person name="Copeland A."/>
            <person name="Barry K.W."/>
            <person name="Cichocki N."/>
            <person name="Veneault-Fourrey C."/>
            <person name="LaButti K."/>
            <person name="Lindquist E.A."/>
            <person name="Lipzen A."/>
            <person name="Lundell T."/>
            <person name="Morin E."/>
            <person name="Murat C."/>
            <person name="Sun H."/>
            <person name="Tunlid A."/>
            <person name="Henrissat B."/>
            <person name="Grigoriev I.V."/>
            <person name="Hibbett D.S."/>
            <person name="Martin F."/>
            <person name="Nordberg H.P."/>
            <person name="Cantor M.N."/>
            <person name="Hua S.X."/>
        </authorList>
    </citation>
    <scope>NUCLEOTIDE SEQUENCE [LARGE SCALE GENOMIC DNA]</scope>
    <source>
        <strain evidence="1 2">Marx 270</strain>
    </source>
</reference>
<accession>A0A0C3P4M0</accession>
<evidence type="ECO:0000313" key="1">
    <source>
        <dbReference type="EMBL" id="KIO02219.1"/>
    </source>
</evidence>